<dbReference type="Proteomes" id="UP000821845">
    <property type="component" value="Chromosome 1"/>
</dbReference>
<comment type="caution">
    <text evidence="1">The sequence shown here is derived from an EMBL/GenBank/DDBJ whole genome shotgun (WGS) entry which is preliminary data.</text>
</comment>
<accession>A0ACB7TIV9</accession>
<organism evidence="1 2">
    <name type="scientific">Hyalomma asiaticum</name>
    <name type="common">Tick</name>
    <dbReference type="NCBI Taxonomy" id="266040"/>
    <lineage>
        <taxon>Eukaryota</taxon>
        <taxon>Metazoa</taxon>
        <taxon>Ecdysozoa</taxon>
        <taxon>Arthropoda</taxon>
        <taxon>Chelicerata</taxon>
        <taxon>Arachnida</taxon>
        <taxon>Acari</taxon>
        <taxon>Parasitiformes</taxon>
        <taxon>Ixodida</taxon>
        <taxon>Ixodoidea</taxon>
        <taxon>Ixodidae</taxon>
        <taxon>Hyalomminae</taxon>
        <taxon>Hyalomma</taxon>
    </lineage>
</organism>
<evidence type="ECO:0000313" key="1">
    <source>
        <dbReference type="EMBL" id="KAH6946898.1"/>
    </source>
</evidence>
<evidence type="ECO:0000313" key="2">
    <source>
        <dbReference type="Proteomes" id="UP000821845"/>
    </source>
</evidence>
<protein>
    <submittedName>
        <fullName evidence="1">Uncharacterized protein</fullName>
    </submittedName>
</protein>
<gene>
    <name evidence="1" type="ORF">HPB50_016051</name>
</gene>
<sequence>MSHHDEARAVERSSDPAEENGTGVLVGMSTRVSTCFKIACFVDETSGAFSQESPPCGKPSPRTLKGHREDSERDVSYLSIQLAIEDVLPDNLDVVAKPWDKNDQHVHCDFLADVGTKQTAHHCSSEVLATTMHGGRYPMVVLARNGDRSHIMSWKEPGTHGLEPHSNITNLVVEFGSLDSSECSLGVLAGMSDIKRQENQRLLSVKADGNVDRGGVKNANKHLCRLRDPATPAWWPRFIPEMIYRRTVGRLLAFASGQLHCVNHAQPRRLTVWSGEALL</sequence>
<name>A0ACB7TIV9_HYAAI</name>
<proteinExistence type="predicted"/>
<dbReference type="EMBL" id="CM023481">
    <property type="protein sequence ID" value="KAH6946898.1"/>
    <property type="molecule type" value="Genomic_DNA"/>
</dbReference>
<keyword evidence="2" id="KW-1185">Reference proteome</keyword>
<reference evidence="1" key="1">
    <citation type="submission" date="2020-05" db="EMBL/GenBank/DDBJ databases">
        <title>Large-scale comparative analyses of tick genomes elucidate their genetic diversity and vector capacities.</title>
        <authorList>
            <person name="Jia N."/>
            <person name="Wang J."/>
            <person name="Shi W."/>
            <person name="Du L."/>
            <person name="Sun Y."/>
            <person name="Zhan W."/>
            <person name="Jiang J."/>
            <person name="Wang Q."/>
            <person name="Zhang B."/>
            <person name="Ji P."/>
            <person name="Sakyi L.B."/>
            <person name="Cui X."/>
            <person name="Yuan T."/>
            <person name="Jiang B."/>
            <person name="Yang W."/>
            <person name="Lam T.T.-Y."/>
            <person name="Chang Q."/>
            <person name="Ding S."/>
            <person name="Wang X."/>
            <person name="Zhu J."/>
            <person name="Ruan X."/>
            <person name="Zhao L."/>
            <person name="Wei J."/>
            <person name="Que T."/>
            <person name="Du C."/>
            <person name="Cheng J."/>
            <person name="Dai P."/>
            <person name="Han X."/>
            <person name="Huang E."/>
            <person name="Gao Y."/>
            <person name="Liu J."/>
            <person name="Shao H."/>
            <person name="Ye R."/>
            <person name="Li L."/>
            <person name="Wei W."/>
            <person name="Wang X."/>
            <person name="Wang C."/>
            <person name="Yang T."/>
            <person name="Huo Q."/>
            <person name="Li W."/>
            <person name="Guo W."/>
            <person name="Chen H."/>
            <person name="Zhou L."/>
            <person name="Ni X."/>
            <person name="Tian J."/>
            <person name="Zhou Y."/>
            <person name="Sheng Y."/>
            <person name="Liu T."/>
            <person name="Pan Y."/>
            <person name="Xia L."/>
            <person name="Li J."/>
            <person name="Zhao F."/>
            <person name="Cao W."/>
        </authorList>
    </citation>
    <scope>NUCLEOTIDE SEQUENCE</scope>
    <source>
        <strain evidence="1">Hyas-2018</strain>
    </source>
</reference>